<keyword evidence="4 16" id="KW-0812">Transmembrane</keyword>
<dbReference type="GO" id="GO:0005886">
    <property type="term" value="C:plasma membrane"/>
    <property type="evidence" value="ECO:0007669"/>
    <property type="project" value="TreeGrafter"/>
</dbReference>
<dbReference type="GO" id="GO:0046872">
    <property type="term" value="F:metal ion binding"/>
    <property type="evidence" value="ECO:0007669"/>
    <property type="project" value="UniProtKB-KW"/>
</dbReference>
<feature type="binding site" evidence="15">
    <location>
        <position position="359"/>
    </location>
    <ligand>
        <name>Na(+)</name>
        <dbReference type="ChEBI" id="CHEBI:29101"/>
        <label>1</label>
    </ligand>
</feature>
<feature type="transmembrane region" description="Helical" evidence="16">
    <location>
        <begin position="20"/>
        <end position="38"/>
    </location>
</feature>
<dbReference type="SUPFAM" id="SSF161070">
    <property type="entry name" value="SNF-like"/>
    <property type="match status" value="1"/>
</dbReference>
<gene>
    <name evidence="17" type="primary">NAAT1</name>
    <name evidence="17" type="ORF">CDAR_436011</name>
</gene>
<dbReference type="Pfam" id="PF00209">
    <property type="entry name" value="SNF"/>
    <property type="match status" value="1"/>
</dbReference>
<evidence type="ECO:0000256" key="7">
    <source>
        <dbReference type="ARBA" id="ARBA00022989"/>
    </source>
</evidence>
<comment type="caution">
    <text evidence="17">The sequence shown here is derived from an EMBL/GenBank/DDBJ whole genome shotgun (WGS) entry which is preliminary data.</text>
</comment>
<evidence type="ECO:0000256" key="8">
    <source>
        <dbReference type="ARBA" id="ARBA00023053"/>
    </source>
</evidence>
<keyword evidence="3" id="KW-0813">Transport</keyword>
<evidence type="ECO:0000313" key="17">
    <source>
        <dbReference type="EMBL" id="GIY32744.1"/>
    </source>
</evidence>
<dbReference type="Proteomes" id="UP001054837">
    <property type="component" value="Unassembled WGS sequence"/>
</dbReference>
<feature type="transmembrane region" description="Helical" evidence="16">
    <location>
        <begin position="418"/>
        <end position="438"/>
    </location>
</feature>
<keyword evidence="8 15" id="KW-0915">Sodium</keyword>
<keyword evidence="6" id="KW-0029">Amino-acid transport</keyword>
<feature type="transmembrane region" description="Helical" evidence="16">
    <location>
        <begin position="171"/>
        <end position="190"/>
    </location>
</feature>
<dbReference type="GO" id="GO:0015179">
    <property type="term" value="F:L-amino acid transmembrane transporter activity"/>
    <property type="evidence" value="ECO:0007669"/>
    <property type="project" value="TreeGrafter"/>
</dbReference>
<dbReference type="AlphaFoldDB" id="A0AAV4SHB4"/>
<keyword evidence="18" id="KW-1185">Reference proteome</keyword>
<evidence type="ECO:0000256" key="6">
    <source>
        <dbReference type="ARBA" id="ARBA00022970"/>
    </source>
</evidence>
<name>A0AAV4SHB4_9ARAC</name>
<feature type="binding site" evidence="15">
    <location>
        <position position="355"/>
    </location>
    <ligand>
        <name>Na(+)</name>
        <dbReference type="ChEBI" id="CHEBI:29101"/>
        <label>1</label>
    </ligand>
</feature>
<dbReference type="InterPro" id="IPR000175">
    <property type="entry name" value="Na/ntran_symport"/>
</dbReference>
<dbReference type="PROSITE" id="PS50267">
    <property type="entry name" value="NA_NEUROTRAN_SYMP_3"/>
    <property type="match status" value="1"/>
</dbReference>
<comment type="similarity">
    <text evidence="2">Belongs to the sodium:neurotransmitter symporter (SNF) (TC 2.A.22) family.</text>
</comment>
<feature type="transmembrane region" description="Helical" evidence="16">
    <location>
        <begin position="202"/>
        <end position="226"/>
    </location>
</feature>
<evidence type="ECO:0000256" key="13">
    <source>
        <dbReference type="ARBA" id="ARBA00037785"/>
    </source>
</evidence>
<keyword evidence="9" id="KW-0406">Ion transport</keyword>
<keyword evidence="11" id="KW-0325">Glycoprotein</keyword>
<dbReference type="PANTHER" id="PTHR11616">
    <property type="entry name" value="SODIUM/CHLORIDE DEPENDENT TRANSPORTER"/>
    <property type="match status" value="1"/>
</dbReference>
<keyword evidence="5" id="KW-0769">Symport</keyword>
<keyword evidence="15" id="KW-0479">Metal-binding</keyword>
<keyword evidence="7 16" id="KW-1133">Transmembrane helix</keyword>
<evidence type="ECO:0000256" key="12">
    <source>
        <dbReference type="ARBA" id="ARBA00023201"/>
    </source>
</evidence>
<evidence type="ECO:0000256" key="9">
    <source>
        <dbReference type="ARBA" id="ARBA00023065"/>
    </source>
</evidence>
<feature type="transmembrane region" description="Helical" evidence="16">
    <location>
        <begin position="381"/>
        <end position="398"/>
    </location>
</feature>
<proteinExistence type="inferred from homology"/>
<comment type="function">
    <text evidence="13">Unusual broad substrate spectrum amino acid:sodium cotransporter that promotes absorption of the D isomers of essential amino acids. Neutral amino acids are the preferred substrates, especially methionine and phenylalanine.</text>
</comment>
<dbReference type="PANTHER" id="PTHR11616:SF321">
    <property type="entry name" value="SODIUM-DEPENDENT NUTRIENT AMINO ACID TRANSPORTER 1-RELATED"/>
    <property type="match status" value="1"/>
</dbReference>
<keyword evidence="12" id="KW-0739">Sodium transport</keyword>
<accession>A0AAV4SHB4</accession>
<comment type="subcellular location">
    <subcellularLocation>
        <location evidence="1">Membrane</location>
        <topology evidence="1">Multi-pass membrane protein</topology>
    </subcellularLocation>
</comment>
<sequence>MSDKENDIPPRPTWSKSVEGLLMCVSMTIGLGNVWKFPNVAYNNGGGAFLIPYLLVLFIIGRPLYYLELILGQFSSQGPIKVWRIVPAFKGIGYAQLLSLGYILSYYNYLMALCIFYFFSSMQPCLPWTECHYPNGTFNENGTTANGKSPSEYFWIKEVLQESNDVEFLSISWKLVLCLLLTWIIVYITVIRGTSSLGMMSYFTSIFPFVGLSILFIIACLEKGAWQGIKYFFQPDLEKLKDITVWYEATAQAFFSLNVTYGSIVMVASYSKFHTSIYRDALIICLLVTVINLLAGSVTFAMLGSLAYKYSKDIHDVINHEGLGLAFIVYPEALAAISFAPQLWAVLFFFMLYALGIGSSMAQIETLLTVIKDKYPKLRKCIWFPSLIACVIFFALGLPLTTNYGQQILQLLNNHGVAAVVLFYAVLEVVGVAWIYGLRNFCNDVEFMLNKRPGIFFKFTWSCLIPVALVFIFVFGIVDAEMNKDPSVPQWASNVGWFLGISALVQIPLWFFIEVYKSPHAGIVKKFVNALKPADSWGPSDPLYNAEWREQKNAKDDTKIPKNSE</sequence>
<dbReference type="GO" id="GO:0089718">
    <property type="term" value="P:amino acid import across plasma membrane"/>
    <property type="evidence" value="ECO:0007669"/>
    <property type="project" value="TreeGrafter"/>
</dbReference>
<evidence type="ECO:0000313" key="18">
    <source>
        <dbReference type="Proteomes" id="UP001054837"/>
    </source>
</evidence>
<feature type="transmembrane region" description="Helical" evidence="16">
    <location>
        <begin position="497"/>
        <end position="516"/>
    </location>
</feature>
<dbReference type="EMBL" id="BPLQ01007847">
    <property type="protein sequence ID" value="GIY32744.1"/>
    <property type="molecule type" value="Genomic_DNA"/>
</dbReference>
<evidence type="ECO:0000256" key="1">
    <source>
        <dbReference type="ARBA" id="ARBA00004141"/>
    </source>
</evidence>
<dbReference type="InterPro" id="IPR037272">
    <property type="entry name" value="SNS_sf"/>
</dbReference>
<evidence type="ECO:0000256" key="11">
    <source>
        <dbReference type="ARBA" id="ARBA00023180"/>
    </source>
</evidence>
<feature type="transmembrane region" description="Helical" evidence="16">
    <location>
        <begin position="50"/>
        <end position="71"/>
    </location>
</feature>
<evidence type="ECO:0000256" key="16">
    <source>
        <dbReference type="SAM" id="Phobius"/>
    </source>
</evidence>
<evidence type="ECO:0000256" key="3">
    <source>
        <dbReference type="ARBA" id="ARBA00022448"/>
    </source>
</evidence>
<feature type="transmembrane region" description="Helical" evidence="16">
    <location>
        <begin position="459"/>
        <end position="477"/>
    </location>
</feature>
<reference evidence="17 18" key="1">
    <citation type="submission" date="2021-06" db="EMBL/GenBank/DDBJ databases">
        <title>Caerostris darwini draft genome.</title>
        <authorList>
            <person name="Kono N."/>
            <person name="Arakawa K."/>
        </authorList>
    </citation>
    <scope>NUCLEOTIDE SEQUENCE [LARGE SCALE GENOMIC DNA]</scope>
</reference>
<evidence type="ECO:0000256" key="14">
    <source>
        <dbReference type="ARBA" id="ARBA00040215"/>
    </source>
</evidence>
<organism evidence="17 18">
    <name type="scientific">Caerostris darwini</name>
    <dbReference type="NCBI Taxonomy" id="1538125"/>
    <lineage>
        <taxon>Eukaryota</taxon>
        <taxon>Metazoa</taxon>
        <taxon>Ecdysozoa</taxon>
        <taxon>Arthropoda</taxon>
        <taxon>Chelicerata</taxon>
        <taxon>Arachnida</taxon>
        <taxon>Araneae</taxon>
        <taxon>Araneomorphae</taxon>
        <taxon>Entelegynae</taxon>
        <taxon>Araneoidea</taxon>
        <taxon>Araneidae</taxon>
        <taxon>Caerostris</taxon>
    </lineage>
</organism>
<dbReference type="CDD" id="cd10324">
    <property type="entry name" value="SLC6sbd"/>
    <property type="match status" value="1"/>
</dbReference>
<protein>
    <recommendedName>
        <fullName evidence="14">Sodium-dependent nutrient amino acid transporter 1</fullName>
    </recommendedName>
</protein>
<evidence type="ECO:0000256" key="10">
    <source>
        <dbReference type="ARBA" id="ARBA00023136"/>
    </source>
</evidence>
<feature type="transmembrane region" description="Helical" evidence="16">
    <location>
        <begin position="328"/>
        <end position="355"/>
    </location>
</feature>
<feature type="transmembrane region" description="Helical" evidence="16">
    <location>
        <begin position="282"/>
        <end position="308"/>
    </location>
</feature>
<evidence type="ECO:0000256" key="4">
    <source>
        <dbReference type="ARBA" id="ARBA00022692"/>
    </source>
</evidence>
<feature type="binding site" evidence="15">
    <location>
        <position position="256"/>
    </location>
    <ligand>
        <name>Na(+)</name>
        <dbReference type="ChEBI" id="CHEBI:29101"/>
        <label>1</label>
    </ligand>
</feature>
<keyword evidence="10 16" id="KW-0472">Membrane</keyword>
<dbReference type="PRINTS" id="PR00176">
    <property type="entry name" value="NANEUSMPORT"/>
</dbReference>
<feature type="transmembrane region" description="Helical" evidence="16">
    <location>
        <begin position="92"/>
        <end position="119"/>
    </location>
</feature>
<evidence type="ECO:0000256" key="5">
    <source>
        <dbReference type="ARBA" id="ARBA00022847"/>
    </source>
</evidence>
<evidence type="ECO:0000256" key="2">
    <source>
        <dbReference type="ARBA" id="ARBA00006459"/>
    </source>
</evidence>
<feature type="binding site" evidence="15">
    <location>
        <position position="33"/>
    </location>
    <ligand>
        <name>Na(+)</name>
        <dbReference type="ChEBI" id="CHEBI:29101"/>
        <label>1</label>
    </ligand>
</feature>
<evidence type="ECO:0000256" key="15">
    <source>
        <dbReference type="PIRSR" id="PIRSR600175-1"/>
    </source>
</evidence>
<dbReference type="GO" id="GO:0005283">
    <property type="term" value="F:amino acid:sodium symporter activity"/>
    <property type="evidence" value="ECO:0007669"/>
    <property type="project" value="TreeGrafter"/>
</dbReference>
<feature type="transmembrane region" description="Helical" evidence="16">
    <location>
        <begin position="246"/>
        <end position="270"/>
    </location>
</feature>